<keyword evidence="2" id="KW-1185">Reference proteome</keyword>
<gene>
    <name evidence="1" type="ORF">RND15_18355</name>
</gene>
<dbReference type="Gene3D" id="3.90.550.10">
    <property type="entry name" value="Spore Coat Polysaccharide Biosynthesis Protein SpsA, Chain A"/>
    <property type="match status" value="1"/>
</dbReference>
<protein>
    <submittedName>
        <fullName evidence="1">Glycosyltransferase family 2 protein</fullName>
    </submittedName>
</protein>
<accession>A0ABU2XFF2</accession>
<name>A0ABU2XFF2_9ACTN</name>
<dbReference type="RefSeq" id="WP_311725113.1">
    <property type="nucleotide sequence ID" value="NZ_JAVRFD010000008.1"/>
</dbReference>
<sequence>MSRQLVSLVTPVHGPAVSLLPEAYASLVQQKLPEGWDWEWLIQEDGEGVGAAAHLPGDDPRISIDFSRRGGPQVARTMALARSCVTGESEFIKVLDADDRLAPGALARDIDVLTSNPKVGWTTSRALDLLPDGSTVGFEGDPENGVLPAGSVWQYWQANKRAQVHPATLCARRDLILALGGWMALPASGDTGLLLGLDTLADGWFHDEVGLLYRKHPDQITQHPFHAKGSEWEARMRIIEQHIRALRTVIPEGGACLRG</sequence>
<dbReference type="SUPFAM" id="SSF53448">
    <property type="entry name" value="Nucleotide-diphospho-sugar transferases"/>
    <property type="match status" value="1"/>
</dbReference>
<dbReference type="EMBL" id="JAVRFD010000008">
    <property type="protein sequence ID" value="MDT0544656.1"/>
    <property type="molecule type" value="Genomic_DNA"/>
</dbReference>
<dbReference type="InterPro" id="IPR029044">
    <property type="entry name" value="Nucleotide-diphossugar_trans"/>
</dbReference>
<organism evidence="1 2">
    <name type="scientific">Streptomyces lonegramiae</name>
    <dbReference type="NCBI Taxonomy" id="3075524"/>
    <lineage>
        <taxon>Bacteria</taxon>
        <taxon>Bacillati</taxon>
        <taxon>Actinomycetota</taxon>
        <taxon>Actinomycetes</taxon>
        <taxon>Kitasatosporales</taxon>
        <taxon>Streptomycetaceae</taxon>
        <taxon>Streptomyces</taxon>
    </lineage>
</organism>
<proteinExistence type="predicted"/>
<reference evidence="1" key="1">
    <citation type="submission" date="2024-05" db="EMBL/GenBank/DDBJ databases">
        <title>30 novel species of actinomycetes from the DSMZ collection.</title>
        <authorList>
            <person name="Nouioui I."/>
        </authorList>
    </citation>
    <scope>NUCLEOTIDE SEQUENCE</scope>
    <source>
        <strain evidence="1">DSM 41529</strain>
    </source>
</reference>
<evidence type="ECO:0000313" key="1">
    <source>
        <dbReference type="EMBL" id="MDT0544656.1"/>
    </source>
</evidence>
<comment type="caution">
    <text evidence="1">The sequence shown here is derived from an EMBL/GenBank/DDBJ whole genome shotgun (WGS) entry which is preliminary data.</text>
</comment>
<evidence type="ECO:0000313" key="2">
    <source>
        <dbReference type="Proteomes" id="UP001180754"/>
    </source>
</evidence>
<dbReference type="Proteomes" id="UP001180754">
    <property type="component" value="Unassembled WGS sequence"/>
</dbReference>